<accession>A0A2R4M0K2</accession>
<keyword evidence="1" id="KW-1133">Transmembrane helix</keyword>
<keyword evidence="1" id="KW-0472">Membrane</keyword>
<reference evidence="2 3" key="1">
    <citation type="submission" date="2018-03" db="EMBL/GenBank/DDBJ databases">
        <title>The Complete Genome of Celeribacter baekdonensis strain LH4, a Thiosulfate-Oxidizing Alphaproteobacterium Isolated from Gulf of Mexico Continental Slope Sediments.</title>
        <authorList>
            <person name="Flood B.E."/>
            <person name="Bailey J.V."/>
            <person name="Leprich D."/>
        </authorList>
    </citation>
    <scope>NUCLEOTIDE SEQUENCE [LARGE SCALE GENOMIC DNA]</scope>
    <source>
        <strain evidence="2 3">LH4</strain>
    </source>
</reference>
<gene>
    <name evidence="2" type="ORF">DA792_06015</name>
</gene>
<evidence type="ECO:0000313" key="3">
    <source>
        <dbReference type="Proteomes" id="UP000241447"/>
    </source>
</evidence>
<dbReference type="AlphaFoldDB" id="A0A2R4M0K2"/>
<dbReference type="InterPro" id="IPR046130">
    <property type="entry name" value="DUF6127"/>
</dbReference>
<proteinExistence type="predicted"/>
<feature type="transmembrane region" description="Helical" evidence="1">
    <location>
        <begin position="69"/>
        <end position="87"/>
    </location>
</feature>
<name>A0A2R4M0K2_9RHOB</name>
<protein>
    <recommendedName>
        <fullName evidence="4">Transmembrane protein</fullName>
    </recommendedName>
</protein>
<sequence>MTPKQNDVGDMRMSEIEFQAMLTRAAEAGAKRALADAGIDGKDAALDIRDLRSLLDCIRFVRRTAVQTAVHLITTGVMLALLAGIALKLKIFGGGP</sequence>
<dbReference type="Pfam" id="PF19622">
    <property type="entry name" value="DUF6127"/>
    <property type="match status" value="1"/>
</dbReference>
<evidence type="ECO:0000256" key="1">
    <source>
        <dbReference type="SAM" id="Phobius"/>
    </source>
</evidence>
<dbReference type="OrthoDB" id="8480762at2"/>
<organism evidence="2 3">
    <name type="scientific">Celeribacter baekdonensis</name>
    <dbReference type="NCBI Taxonomy" id="875171"/>
    <lineage>
        <taxon>Bacteria</taxon>
        <taxon>Pseudomonadati</taxon>
        <taxon>Pseudomonadota</taxon>
        <taxon>Alphaproteobacteria</taxon>
        <taxon>Rhodobacterales</taxon>
        <taxon>Roseobacteraceae</taxon>
        <taxon>Celeribacter</taxon>
    </lineage>
</organism>
<dbReference type="Proteomes" id="UP000241447">
    <property type="component" value="Chromosome"/>
</dbReference>
<keyword evidence="1" id="KW-0812">Transmembrane</keyword>
<evidence type="ECO:0008006" key="4">
    <source>
        <dbReference type="Google" id="ProtNLM"/>
    </source>
</evidence>
<dbReference type="EMBL" id="CP028475">
    <property type="protein sequence ID" value="AVW90703.1"/>
    <property type="molecule type" value="Genomic_DNA"/>
</dbReference>
<dbReference type="KEGG" id="cbak:DA792_06015"/>
<evidence type="ECO:0000313" key="2">
    <source>
        <dbReference type="EMBL" id="AVW90703.1"/>
    </source>
</evidence>